<comment type="caution">
    <text evidence="1">The sequence shown here is derived from an EMBL/GenBank/DDBJ whole genome shotgun (WGS) entry which is preliminary data.</text>
</comment>
<evidence type="ECO:0000313" key="2">
    <source>
        <dbReference type="Proteomes" id="UP000887159"/>
    </source>
</evidence>
<organism evidence="1 2">
    <name type="scientific">Trichonephila clavipes</name>
    <name type="common">Golden silk orbweaver</name>
    <name type="synonym">Nephila clavipes</name>
    <dbReference type="NCBI Taxonomy" id="2585209"/>
    <lineage>
        <taxon>Eukaryota</taxon>
        <taxon>Metazoa</taxon>
        <taxon>Ecdysozoa</taxon>
        <taxon>Arthropoda</taxon>
        <taxon>Chelicerata</taxon>
        <taxon>Arachnida</taxon>
        <taxon>Araneae</taxon>
        <taxon>Araneomorphae</taxon>
        <taxon>Entelegynae</taxon>
        <taxon>Araneoidea</taxon>
        <taxon>Nephilidae</taxon>
        <taxon>Trichonephila</taxon>
    </lineage>
</organism>
<dbReference type="AlphaFoldDB" id="A0A8X7BI58"/>
<reference evidence="1" key="1">
    <citation type="submission" date="2020-08" db="EMBL/GenBank/DDBJ databases">
        <title>Multicomponent nature underlies the extraordinary mechanical properties of spider dragline silk.</title>
        <authorList>
            <person name="Kono N."/>
            <person name="Nakamura H."/>
            <person name="Mori M."/>
            <person name="Yoshida Y."/>
            <person name="Ohtoshi R."/>
            <person name="Malay A.D."/>
            <person name="Moran D.A.P."/>
            <person name="Tomita M."/>
            <person name="Numata K."/>
            <person name="Arakawa K."/>
        </authorList>
    </citation>
    <scope>NUCLEOTIDE SEQUENCE</scope>
</reference>
<evidence type="ECO:0000313" key="1">
    <source>
        <dbReference type="EMBL" id="GFY31247.1"/>
    </source>
</evidence>
<accession>A0A8X7BI58</accession>
<keyword evidence="2" id="KW-1185">Reference proteome</keyword>
<sequence length="114" mass="13066">MKTRCVERLMHIKSVEARSPSLAECGSQEKGMPAKCRPLLLTVIRDYKVPSPIALVCMNCTSYFHSSRINPSVAKRSWSRVRDERCRVESKTFCTTEDPLFRAAVTRLFNLKDQ</sequence>
<name>A0A8X7BI58_TRICX</name>
<dbReference type="EMBL" id="BMAU01021397">
    <property type="protein sequence ID" value="GFY31247.1"/>
    <property type="molecule type" value="Genomic_DNA"/>
</dbReference>
<dbReference type="Proteomes" id="UP000887159">
    <property type="component" value="Unassembled WGS sequence"/>
</dbReference>
<protein>
    <submittedName>
        <fullName evidence="1">Uncharacterized protein</fullName>
    </submittedName>
</protein>
<gene>
    <name evidence="1" type="ORF">TNCV_752101</name>
</gene>
<proteinExistence type="predicted"/>